<evidence type="ECO:0000256" key="4">
    <source>
        <dbReference type="ARBA" id="ARBA00022982"/>
    </source>
</evidence>
<evidence type="ECO:0000256" key="5">
    <source>
        <dbReference type="ARBA" id="ARBA00023004"/>
    </source>
</evidence>
<keyword evidence="3" id="KW-0479">Metal-binding</keyword>
<dbReference type="PIRSF" id="PIRSF000027">
    <property type="entry name" value="Cytc_c_prime"/>
    <property type="match status" value="1"/>
</dbReference>
<dbReference type="Pfam" id="PF01322">
    <property type="entry name" value="Cytochrom_C_2"/>
    <property type="match status" value="1"/>
</dbReference>
<evidence type="ECO:0000256" key="3">
    <source>
        <dbReference type="ARBA" id="ARBA00022723"/>
    </source>
</evidence>
<evidence type="ECO:0000313" key="8">
    <source>
        <dbReference type="Proteomes" id="UP000663570"/>
    </source>
</evidence>
<reference evidence="7 8" key="1">
    <citation type="submission" date="2021-02" db="EMBL/GenBank/DDBJ databases">
        <title>Niveibacterium changnyeongensis HC41.</title>
        <authorList>
            <person name="Kang M."/>
        </authorList>
    </citation>
    <scope>NUCLEOTIDE SEQUENCE [LARGE SCALE GENOMIC DNA]</scope>
    <source>
        <strain evidence="7 8">HC41</strain>
    </source>
</reference>
<keyword evidence="5" id="KW-0408">Iron</keyword>
<proteinExistence type="predicted"/>
<sequence length="151" mass="17096">MSSFRLSSSVLLVLMLAGVAGCDRVDPNSPVAQRRKVFKEMTKAREHLLAYVKEKQDYDADAAIRDAEALQRLSRQPWPLFPEMKQASEVGRAKDAVWQQPEAFHQLAKQVQDDADALLEASRKRSLDAIKPAASRLEQTCTRCHDQFRQS</sequence>
<keyword evidence="4" id="KW-0249">Electron transport</keyword>
<dbReference type="SUPFAM" id="SSF47175">
    <property type="entry name" value="Cytochromes"/>
    <property type="match status" value="1"/>
</dbReference>
<gene>
    <name evidence="7" type="ORF">JY500_20130</name>
</gene>
<dbReference type="EMBL" id="CP071060">
    <property type="protein sequence ID" value="QSI76738.1"/>
    <property type="molecule type" value="Genomic_DNA"/>
</dbReference>
<keyword evidence="1" id="KW-0813">Transport</keyword>
<dbReference type="PROSITE" id="PS51257">
    <property type="entry name" value="PROKAR_LIPOPROTEIN"/>
    <property type="match status" value="1"/>
</dbReference>
<evidence type="ECO:0000313" key="7">
    <source>
        <dbReference type="EMBL" id="QSI76738.1"/>
    </source>
</evidence>
<dbReference type="Proteomes" id="UP000663570">
    <property type="component" value="Chromosome"/>
</dbReference>
<dbReference type="InterPro" id="IPR012127">
    <property type="entry name" value="Cyt_c_prime"/>
</dbReference>
<keyword evidence="2" id="KW-0349">Heme</keyword>
<accession>A0ABX7M7P4</accession>
<organism evidence="7 8">
    <name type="scientific">Niveibacterium microcysteis</name>
    <dbReference type="NCBI Taxonomy" id="2811415"/>
    <lineage>
        <taxon>Bacteria</taxon>
        <taxon>Pseudomonadati</taxon>
        <taxon>Pseudomonadota</taxon>
        <taxon>Betaproteobacteria</taxon>
        <taxon>Rhodocyclales</taxon>
        <taxon>Rhodocyclaceae</taxon>
        <taxon>Niveibacterium</taxon>
    </lineage>
</organism>
<dbReference type="InterPro" id="IPR010980">
    <property type="entry name" value="Cyt_c/b562"/>
</dbReference>
<evidence type="ECO:0000256" key="1">
    <source>
        <dbReference type="ARBA" id="ARBA00022448"/>
    </source>
</evidence>
<dbReference type="InterPro" id="IPR002321">
    <property type="entry name" value="Cyt_c_II"/>
</dbReference>
<evidence type="ECO:0000256" key="2">
    <source>
        <dbReference type="ARBA" id="ARBA00022617"/>
    </source>
</evidence>
<evidence type="ECO:0000256" key="6">
    <source>
        <dbReference type="SAM" id="SignalP"/>
    </source>
</evidence>
<feature type="signal peptide" evidence="6">
    <location>
        <begin position="1"/>
        <end position="22"/>
    </location>
</feature>
<keyword evidence="8" id="KW-1185">Reference proteome</keyword>
<keyword evidence="6" id="KW-0732">Signal</keyword>
<name>A0ABX7M7P4_9RHOO</name>
<dbReference type="RefSeq" id="WP_172202490.1">
    <property type="nucleotide sequence ID" value="NZ_CP071060.1"/>
</dbReference>
<protein>
    <submittedName>
        <fullName evidence="7">Cytochrome c</fullName>
    </submittedName>
</protein>
<feature type="chain" id="PRO_5046286765" evidence="6">
    <location>
        <begin position="23"/>
        <end position="151"/>
    </location>
</feature>
<dbReference type="PROSITE" id="PS51009">
    <property type="entry name" value="CYTCII"/>
    <property type="match status" value="1"/>
</dbReference>
<dbReference type="Gene3D" id="1.20.120.10">
    <property type="entry name" value="Cytochrome c/b562"/>
    <property type="match status" value="1"/>
</dbReference>